<reference evidence="6" key="1">
    <citation type="submission" date="2010-02" db="EMBL/GenBank/DDBJ databases">
        <title>Complete sequence of Desulfurivibrio alkaliphilus AHT2.</title>
        <authorList>
            <consortium name="US DOE Joint Genome Institute"/>
            <person name="Pitluck S."/>
            <person name="Chertkov O."/>
            <person name="Detter J.C."/>
            <person name="Han C."/>
            <person name="Tapia R."/>
            <person name="Larimer F."/>
            <person name="Land M."/>
            <person name="Hauser L."/>
            <person name="Kyrpides N."/>
            <person name="Mikhailova N."/>
            <person name="Sorokin D.Y."/>
            <person name="Muyzer G."/>
            <person name="Woyke T."/>
        </authorList>
    </citation>
    <scope>NUCLEOTIDE SEQUENCE [LARGE SCALE GENOMIC DNA]</scope>
    <source>
        <strain evidence="6">DSM 19089 / UNIQEM U267 / AHT2</strain>
    </source>
</reference>
<dbReference type="GO" id="GO:0005975">
    <property type="term" value="P:carbohydrate metabolic process"/>
    <property type="evidence" value="ECO:0007669"/>
    <property type="project" value="InterPro"/>
</dbReference>
<dbReference type="InterPro" id="IPR051398">
    <property type="entry name" value="Polysacch_Deacetylase"/>
</dbReference>
<protein>
    <submittedName>
        <fullName evidence="5">Polysaccharide deacetylase</fullName>
    </submittedName>
</protein>
<keyword evidence="2 3" id="KW-0732">Signal</keyword>
<feature type="domain" description="NodB homology" evidence="4">
    <location>
        <begin position="91"/>
        <end position="320"/>
    </location>
</feature>
<organism evidence="5 6">
    <name type="scientific">Desulfurivibrio alkaliphilus (strain DSM 19089 / UNIQEM U267 / AHT2)</name>
    <dbReference type="NCBI Taxonomy" id="589865"/>
    <lineage>
        <taxon>Bacteria</taxon>
        <taxon>Pseudomonadati</taxon>
        <taxon>Thermodesulfobacteriota</taxon>
        <taxon>Desulfobulbia</taxon>
        <taxon>Desulfobulbales</taxon>
        <taxon>Desulfobulbaceae</taxon>
        <taxon>Desulfurivibrio</taxon>
    </lineage>
</organism>
<dbReference type="GO" id="GO:0005576">
    <property type="term" value="C:extracellular region"/>
    <property type="evidence" value="ECO:0007669"/>
    <property type="project" value="UniProtKB-SubCell"/>
</dbReference>
<dbReference type="AlphaFoldDB" id="D6Z288"/>
<dbReference type="PROSITE" id="PS51677">
    <property type="entry name" value="NODB"/>
    <property type="match status" value="1"/>
</dbReference>
<dbReference type="PANTHER" id="PTHR34216:SF3">
    <property type="entry name" value="POLY-BETA-1,6-N-ACETYL-D-GLUCOSAMINE N-DEACETYLASE"/>
    <property type="match status" value="1"/>
</dbReference>
<dbReference type="SUPFAM" id="SSF88713">
    <property type="entry name" value="Glycoside hydrolase/deacetylase"/>
    <property type="match status" value="1"/>
</dbReference>
<dbReference type="Pfam" id="PF01522">
    <property type="entry name" value="Polysacc_deac_1"/>
    <property type="match status" value="1"/>
</dbReference>
<evidence type="ECO:0000256" key="2">
    <source>
        <dbReference type="ARBA" id="ARBA00022729"/>
    </source>
</evidence>
<dbReference type="CDD" id="cd10973">
    <property type="entry name" value="CE4_DAC_u4_5s"/>
    <property type="match status" value="1"/>
</dbReference>
<evidence type="ECO:0000256" key="3">
    <source>
        <dbReference type="SAM" id="SignalP"/>
    </source>
</evidence>
<comment type="subcellular location">
    <subcellularLocation>
        <location evidence="1">Secreted</location>
    </subcellularLocation>
</comment>
<dbReference type="InParanoid" id="D6Z288"/>
<dbReference type="InterPro" id="IPR011330">
    <property type="entry name" value="Glyco_hydro/deAcase_b/a-brl"/>
</dbReference>
<dbReference type="eggNOG" id="COG0726">
    <property type="taxonomic scope" value="Bacteria"/>
</dbReference>
<accession>D6Z288</accession>
<dbReference type="KEGG" id="dak:DaAHT2_0960"/>
<dbReference type="FunCoup" id="D6Z288">
    <property type="interactions" value="67"/>
</dbReference>
<name>D6Z288_DESAT</name>
<dbReference type="EMBL" id="CP001940">
    <property type="protein sequence ID" value="ADH85663.1"/>
    <property type="molecule type" value="Genomic_DNA"/>
</dbReference>
<dbReference type="HOGENOM" id="CLU_030024_0_0_7"/>
<evidence type="ECO:0000256" key="1">
    <source>
        <dbReference type="ARBA" id="ARBA00004613"/>
    </source>
</evidence>
<proteinExistence type="predicted"/>
<evidence type="ECO:0000313" key="5">
    <source>
        <dbReference type="EMBL" id="ADH85663.1"/>
    </source>
</evidence>
<feature type="chain" id="PRO_5003091577" evidence="3">
    <location>
        <begin position="27"/>
        <end position="356"/>
    </location>
</feature>
<keyword evidence="6" id="KW-1185">Reference proteome</keyword>
<dbReference type="STRING" id="589865.DaAHT2_0960"/>
<dbReference type="GO" id="GO:0016810">
    <property type="term" value="F:hydrolase activity, acting on carbon-nitrogen (but not peptide) bonds"/>
    <property type="evidence" value="ECO:0007669"/>
    <property type="project" value="InterPro"/>
</dbReference>
<dbReference type="Gene3D" id="3.20.20.370">
    <property type="entry name" value="Glycoside hydrolase/deacetylase"/>
    <property type="match status" value="1"/>
</dbReference>
<evidence type="ECO:0000313" key="6">
    <source>
        <dbReference type="Proteomes" id="UP000001508"/>
    </source>
</evidence>
<dbReference type="Proteomes" id="UP000001508">
    <property type="component" value="Chromosome"/>
</dbReference>
<dbReference type="PANTHER" id="PTHR34216">
    <property type="match status" value="1"/>
</dbReference>
<gene>
    <name evidence="5" type="ordered locus">DaAHT2_0960</name>
</gene>
<evidence type="ECO:0000259" key="4">
    <source>
        <dbReference type="PROSITE" id="PS51677"/>
    </source>
</evidence>
<feature type="signal peptide" evidence="3">
    <location>
        <begin position="1"/>
        <end position="26"/>
    </location>
</feature>
<dbReference type="InterPro" id="IPR002509">
    <property type="entry name" value="NODB_dom"/>
</dbReference>
<sequence length="356" mass="41365">MSYRWCFLQVMALALVLSAMSLPVAAQEEPRRGDATIFIYHHFGDDRYPTTNVSMEQFKEQMAYLADNDYNVIALAELVGMLRDGTPLPPRTVVITVDDGYRTTYTKAWPVLQQYDFPFTVFLYVEGLEKKYSNYMTWEQVAEMAAAGVDFQDHSYSHHRLADWPADWSEERYRRWISEDLHRGKEILTRRLGEEPRFFAIPYGEYNHIVLEEAQKIGYEAIFTQDAGSVSDDTELSMISREPILGTNWSTLEHFQQVLARVDLPFTDKTPGLQPLQDNPPPRIGARLLYPERYRPGTFGIFVSELGWQQAKVDGDFVYIDNDTVLERRINRVMISAREKDTGRTALRFWMLTQPR</sequence>
<dbReference type="RefSeq" id="WP_013163193.1">
    <property type="nucleotide sequence ID" value="NC_014216.1"/>
</dbReference>